<proteinExistence type="predicted"/>
<gene>
    <name evidence="1" type="ORF">H206_05387</name>
</gene>
<comment type="caution">
    <text evidence="1">The sequence shown here is derived from an EMBL/GenBank/DDBJ whole genome shotgun (WGS) entry which is preliminary data.</text>
</comment>
<dbReference type="EMBL" id="MTKO01000009">
    <property type="protein sequence ID" value="RWX48033.1"/>
    <property type="molecule type" value="Genomic_DNA"/>
</dbReference>
<dbReference type="AlphaFoldDB" id="A0A444J4L7"/>
<sequence length="53" mass="5896">MRTLCRSWIIYLPDAGTCGALANPLNISSISFHFSWAIKARICSAIWPPLNFA</sequence>
<dbReference type="Proteomes" id="UP000287853">
    <property type="component" value="Unassembled WGS sequence"/>
</dbReference>
<reference evidence="1 2" key="1">
    <citation type="submission" date="2017-01" db="EMBL/GenBank/DDBJ databases">
        <title>The cable genome- insights into the physiology and evolution of filamentous bacteria capable of sulfide oxidation via long distance electron transfer.</title>
        <authorList>
            <person name="Schreiber L."/>
            <person name="Bjerg J.T."/>
            <person name="Boggild A."/>
            <person name="Van De Vossenberg J."/>
            <person name="Meysman F."/>
            <person name="Nielsen L.P."/>
            <person name="Schramm A."/>
            <person name="Kjeldsen K.U."/>
        </authorList>
    </citation>
    <scope>NUCLEOTIDE SEQUENCE [LARGE SCALE GENOMIC DNA]</scope>
    <source>
        <strain evidence="1">MCF</strain>
    </source>
</reference>
<protein>
    <submittedName>
        <fullName evidence="1">Uncharacterized protein</fullName>
    </submittedName>
</protein>
<accession>A0A444J4L7</accession>
<evidence type="ECO:0000313" key="2">
    <source>
        <dbReference type="Proteomes" id="UP000287853"/>
    </source>
</evidence>
<name>A0A444J4L7_9BACT</name>
<organism evidence="1 2">
    <name type="scientific">Candidatus Electrothrix aarhusensis</name>
    <dbReference type="NCBI Taxonomy" id="1859131"/>
    <lineage>
        <taxon>Bacteria</taxon>
        <taxon>Pseudomonadati</taxon>
        <taxon>Thermodesulfobacteriota</taxon>
        <taxon>Desulfobulbia</taxon>
        <taxon>Desulfobulbales</taxon>
        <taxon>Desulfobulbaceae</taxon>
        <taxon>Candidatus Electrothrix</taxon>
    </lineage>
</organism>
<keyword evidence="2" id="KW-1185">Reference proteome</keyword>
<evidence type="ECO:0000313" key="1">
    <source>
        <dbReference type="EMBL" id="RWX48033.1"/>
    </source>
</evidence>